<protein>
    <recommendedName>
        <fullName evidence="1">CheW-like domain-containing protein</fullName>
    </recommendedName>
</protein>
<evidence type="ECO:0000313" key="2">
    <source>
        <dbReference type="EMBL" id="GGG71409.1"/>
    </source>
</evidence>
<reference evidence="2" key="1">
    <citation type="journal article" date="2014" name="Int. J. Syst. Evol. Microbiol.">
        <title>Complete genome sequence of Corynebacterium casei LMG S-19264T (=DSM 44701T), isolated from a smear-ripened cheese.</title>
        <authorList>
            <consortium name="US DOE Joint Genome Institute (JGI-PGF)"/>
            <person name="Walter F."/>
            <person name="Albersmeier A."/>
            <person name="Kalinowski J."/>
            <person name="Ruckert C."/>
        </authorList>
    </citation>
    <scope>NUCLEOTIDE SEQUENCE</scope>
    <source>
        <strain evidence="2">CGMCC 1.12997</strain>
    </source>
</reference>
<proteinExistence type="predicted"/>
<dbReference type="SUPFAM" id="SSF50341">
    <property type="entry name" value="CheW-like"/>
    <property type="match status" value="1"/>
</dbReference>
<dbReference type="GO" id="GO:0007165">
    <property type="term" value="P:signal transduction"/>
    <property type="evidence" value="ECO:0007669"/>
    <property type="project" value="InterPro"/>
</dbReference>
<dbReference type="GO" id="GO:0005829">
    <property type="term" value="C:cytosol"/>
    <property type="evidence" value="ECO:0007669"/>
    <property type="project" value="TreeGrafter"/>
</dbReference>
<dbReference type="InterPro" id="IPR039315">
    <property type="entry name" value="CheW"/>
</dbReference>
<dbReference type="Gene3D" id="2.40.50.180">
    <property type="entry name" value="CheA-289, Domain 4"/>
    <property type="match status" value="1"/>
</dbReference>
<reference evidence="2" key="2">
    <citation type="submission" date="2020-09" db="EMBL/GenBank/DDBJ databases">
        <authorList>
            <person name="Sun Q."/>
            <person name="Zhou Y."/>
        </authorList>
    </citation>
    <scope>NUCLEOTIDE SEQUENCE</scope>
    <source>
        <strain evidence="2">CGMCC 1.12997</strain>
    </source>
</reference>
<dbReference type="InterPro" id="IPR002545">
    <property type="entry name" value="CheW-lke_dom"/>
</dbReference>
<dbReference type="Pfam" id="PF01584">
    <property type="entry name" value="CheW"/>
    <property type="match status" value="1"/>
</dbReference>
<dbReference type="PANTHER" id="PTHR22617">
    <property type="entry name" value="CHEMOTAXIS SENSOR HISTIDINE KINASE-RELATED"/>
    <property type="match status" value="1"/>
</dbReference>
<sequence length="181" mass="19442">MKIASGSAMDAMDGMQDENDAVSLCSLFSGSESFGIDTRKIREVLGKRDLQRVPMAPAYIGGVVPYRGEVLTTVNLRALLGMGENGAASCVLVLEDDEVAERFGLMVDEVGGVVTVNRRMLETNPCTLEARGKWLFDGAYKMQTGLMVQLDPAKLRPSRLAETGLFKQGGTGAMDASTDSR</sequence>
<evidence type="ECO:0000313" key="3">
    <source>
        <dbReference type="Proteomes" id="UP000647241"/>
    </source>
</evidence>
<dbReference type="PANTHER" id="PTHR22617:SF23">
    <property type="entry name" value="CHEMOTAXIS PROTEIN CHEW"/>
    <property type="match status" value="1"/>
</dbReference>
<comment type="caution">
    <text evidence="2">The sequence shown here is derived from an EMBL/GenBank/DDBJ whole genome shotgun (WGS) entry which is preliminary data.</text>
</comment>
<dbReference type="PROSITE" id="PS50851">
    <property type="entry name" value="CHEW"/>
    <property type="match status" value="1"/>
</dbReference>
<dbReference type="SMART" id="SM00260">
    <property type="entry name" value="CheW"/>
    <property type="match status" value="1"/>
</dbReference>
<feature type="domain" description="CheW-like" evidence="1">
    <location>
        <begin position="21"/>
        <end position="161"/>
    </location>
</feature>
<dbReference type="RefSeq" id="WP_229739139.1">
    <property type="nucleotide sequence ID" value="NZ_BMGT01000002.1"/>
</dbReference>
<dbReference type="Proteomes" id="UP000647241">
    <property type="component" value="Unassembled WGS sequence"/>
</dbReference>
<organism evidence="2 3">
    <name type="scientific">Edaphobacter dinghuensis</name>
    <dbReference type="NCBI Taxonomy" id="1560005"/>
    <lineage>
        <taxon>Bacteria</taxon>
        <taxon>Pseudomonadati</taxon>
        <taxon>Acidobacteriota</taxon>
        <taxon>Terriglobia</taxon>
        <taxon>Terriglobales</taxon>
        <taxon>Acidobacteriaceae</taxon>
        <taxon>Edaphobacter</taxon>
    </lineage>
</organism>
<dbReference type="InterPro" id="IPR036061">
    <property type="entry name" value="CheW-like_dom_sf"/>
</dbReference>
<gene>
    <name evidence="2" type="ORF">GCM10011585_12080</name>
</gene>
<accession>A0A917H9R8</accession>
<keyword evidence="3" id="KW-1185">Reference proteome</keyword>
<dbReference type="GO" id="GO:0006935">
    <property type="term" value="P:chemotaxis"/>
    <property type="evidence" value="ECO:0007669"/>
    <property type="project" value="InterPro"/>
</dbReference>
<dbReference type="AlphaFoldDB" id="A0A917H9R8"/>
<evidence type="ECO:0000259" key="1">
    <source>
        <dbReference type="PROSITE" id="PS50851"/>
    </source>
</evidence>
<dbReference type="EMBL" id="BMGT01000002">
    <property type="protein sequence ID" value="GGG71409.1"/>
    <property type="molecule type" value="Genomic_DNA"/>
</dbReference>
<name>A0A917H9R8_9BACT</name>
<dbReference type="Gene3D" id="2.30.30.40">
    <property type="entry name" value="SH3 Domains"/>
    <property type="match status" value="1"/>
</dbReference>